<dbReference type="STRING" id="741276.A0A2S5B1K9"/>
<dbReference type="SUPFAM" id="SSF52833">
    <property type="entry name" value="Thioredoxin-like"/>
    <property type="match status" value="1"/>
</dbReference>
<keyword evidence="5" id="KW-1185">Reference proteome</keyword>
<evidence type="ECO:0000313" key="4">
    <source>
        <dbReference type="EMBL" id="POY70669.1"/>
    </source>
</evidence>
<sequence length="103" mass="11241">MVTVIDSLETFKTVIGGDKLVIIDFWATCKVISPVFEKLEAQYPNIGFYKCDVDEQEAVAAEVGVKAMPTFYIFKSGEKMGSIVGADPNKLKAGLEHHNATNA</sequence>
<gene>
    <name evidence="4" type="ORF">BMF94_6320</name>
</gene>
<dbReference type="CDD" id="cd02947">
    <property type="entry name" value="TRX_family"/>
    <property type="match status" value="1"/>
</dbReference>
<comment type="caution">
    <text evidence="4">The sequence shown here is derived from an EMBL/GenBank/DDBJ whole genome shotgun (WGS) entry which is preliminary data.</text>
</comment>
<dbReference type="AlphaFoldDB" id="A0A2S5B1K9"/>
<accession>A0A2S5B1K9</accession>
<reference evidence="4 5" key="1">
    <citation type="journal article" date="2018" name="Front. Microbiol.">
        <title>Prospects for Fungal Bioremediation of Acidic Radioactive Waste Sites: Characterization and Genome Sequence of Rhodotorula taiwanensis MD1149.</title>
        <authorList>
            <person name="Tkavc R."/>
            <person name="Matrosova V.Y."/>
            <person name="Grichenko O.E."/>
            <person name="Gostincar C."/>
            <person name="Volpe R.P."/>
            <person name="Klimenkova P."/>
            <person name="Gaidamakova E.K."/>
            <person name="Zhou C.E."/>
            <person name="Stewart B.J."/>
            <person name="Lyman M.G."/>
            <person name="Malfatti S.A."/>
            <person name="Rubinfeld B."/>
            <person name="Courtot M."/>
            <person name="Singh J."/>
            <person name="Dalgard C.L."/>
            <person name="Hamilton T."/>
            <person name="Frey K.G."/>
            <person name="Gunde-Cimerman N."/>
            <person name="Dugan L."/>
            <person name="Daly M.J."/>
        </authorList>
    </citation>
    <scope>NUCLEOTIDE SEQUENCE [LARGE SCALE GENOMIC DNA]</scope>
    <source>
        <strain evidence="4 5">MD1149</strain>
    </source>
</reference>
<dbReference type="GO" id="GO:0015035">
    <property type="term" value="F:protein-disulfide reductase activity"/>
    <property type="evidence" value="ECO:0007669"/>
    <property type="project" value="InterPro"/>
</dbReference>
<evidence type="ECO:0000256" key="1">
    <source>
        <dbReference type="ARBA" id="ARBA00023157"/>
    </source>
</evidence>
<evidence type="ECO:0000313" key="5">
    <source>
        <dbReference type="Proteomes" id="UP000237144"/>
    </source>
</evidence>
<protein>
    <recommendedName>
        <fullName evidence="2">Thioredoxin</fullName>
    </recommendedName>
</protein>
<dbReference type="InterPro" id="IPR036249">
    <property type="entry name" value="Thioredoxin-like_sf"/>
</dbReference>
<dbReference type="PIRSF" id="PIRSF000077">
    <property type="entry name" value="Thioredoxin"/>
    <property type="match status" value="1"/>
</dbReference>
<organism evidence="4 5">
    <name type="scientific">Rhodotorula taiwanensis</name>
    <dbReference type="NCBI Taxonomy" id="741276"/>
    <lineage>
        <taxon>Eukaryota</taxon>
        <taxon>Fungi</taxon>
        <taxon>Dikarya</taxon>
        <taxon>Basidiomycota</taxon>
        <taxon>Pucciniomycotina</taxon>
        <taxon>Microbotryomycetes</taxon>
        <taxon>Sporidiobolales</taxon>
        <taxon>Sporidiobolaceae</taxon>
        <taxon>Rhodotorula</taxon>
    </lineage>
</organism>
<dbReference type="Gene3D" id="3.40.30.10">
    <property type="entry name" value="Glutaredoxin"/>
    <property type="match status" value="1"/>
</dbReference>
<dbReference type="Pfam" id="PF00085">
    <property type="entry name" value="Thioredoxin"/>
    <property type="match status" value="1"/>
</dbReference>
<comment type="similarity">
    <text evidence="2">Belongs to the thioredoxin family.</text>
</comment>
<proteinExistence type="inferred from homology"/>
<dbReference type="InterPro" id="IPR013766">
    <property type="entry name" value="Thioredoxin_domain"/>
</dbReference>
<dbReference type="EMBL" id="PJQD01000107">
    <property type="protein sequence ID" value="POY70669.1"/>
    <property type="molecule type" value="Genomic_DNA"/>
</dbReference>
<dbReference type="OrthoDB" id="2121326at2759"/>
<name>A0A2S5B1K9_9BASI</name>
<feature type="domain" description="Thioredoxin" evidence="3">
    <location>
        <begin position="7"/>
        <end position="95"/>
    </location>
</feature>
<evidence type="ECO:0000256" key="2">
    <source>
        <dbReference type="PIRNR" id="PIRNR000077"/>
    </source>
</evidence>
<dbReference type="InterPro" id="IPR005746">
    <property type="entry name" value="Thioredoxin"/>
</dbReference>
<evidence type="ECO:0000259" key="3">
    <source>
        <dbReference type="Pfam" id="PF00085"/>
    </source>
</evidence>
<keyword evidence="1" id="KW-1015">Disulfide bond</keyword>
<dbReference type="Proteomes" id="UP000237144">
    <property type="component" value="Unassembled WGS sequence"/>
</dbReference>
<dbReference type="PANTHER" id="PTHR46115">
    <property type="entry name" value="THIOREDOXIN-LIKE PROTEIN 1"/>
    <property type="match status" value="1"/>
</dbReference>